<dbReference type="InterPro" id="IPR002480">
    <property type="entry name" value="DAHP_synth_2"/>
</dbReference>
<dbReference type="SUPFAM" id="SSF51569">
    <property type="entry name" value="Aldolase"/>
    <property type="match status" value="1"/>
</dbReference>
<sequence>MQEWSPDSWQQYSYLQAATYTDQEQLSKVVEQLSLLPPLVTSGEIKYLKNEIARAGRGEAFILQGGDCAESFNDCRPEVISNKLKIILQMSLVLLYGLRKPIIRIGRIAGQYAKPRSSDFETVDGVTLPSYRGDIVNSPEFTQSAREPNPKLLLQAYSCSAMTLNFIRALLNGGFADLHHPQRWDLRFVEHSKQKKEYQTIVNSIGDTLDFLSAIDGIRSSNLSKVDFYTSHEALHLHYEQALTRQVKDGKWYDLSTHLPWIGMRTAQIDSAHLEFLRGVQNPIGIKIGPGVTPEWLEEMLTVANPQHEEGRIVLFTRLGAKHIEHLLPPLIEAVRKTKIPVTWSCDPMHGNTETTADGTKTRHFDNILSELKQALEIHRAMGSYLGGVHFELTGDNVTECIGGARGLAADDLKTAYHSLVDPRLNYEQSLEMAIQLSRQFRSA</sequence>
<dbReference type="Gene3D" id="3.20.20.70">
    <property type="entry name" value="Aldolase class I"/>
    <property type="match status" value="1"/>
</dbReference>
<comment type="catalytic activity">
    <reaction evidence="4">
        <text>D-erythrose 4-phosphate + phosphoenolpyruvate + H2O = 7-phospho-2-dehydro-3-deoxy-D-arabino-heptonate + phosphate</text>
        <dbReference type="Rhea" id="RHEA:14717"/>
        <dbReference type="ChEBI" id="CHEBI:15377"/>
        <dbReference type="ChEBI" id="CHEBI:16897"/>
        <dbReference type="ChEBI" id="CHEBI:43474"/>
        <dbReference type="ChEBI" id="CHEBI:58394"/>
        <dbReference type="ChEBI" id="CHEBI:58702"/>
        <dbReference type="EC" id="2.5.1.54"/>
    </reaction>
</comment>
<evidence type="ECO:0000256" key="2">
    <source>
        <dbReference type="ARBA" id="ARBA00022679"/>
    </source>
</evidence>
<dbReference type="PANTHER" id="PTHR21337:SF0">
    <property type="entry name" value="PHOSPHO-2-DEHYDRO-3-DEOXYHEPTONATE ALDOLASE"/>
    <property type="match status" value="1"/>
</dbReference>
<dbReference type="RefSeq" id="WP_045096077.1">
    <property type="nucleotide sequence ID" value="NZ_LN614827.1"/>
</dbReference>
<protein>
    <recommendedName>
        <fullName evidence="4">Phospho-2-dehydro-3-deoxyheptonate aldolase</fullName>
        <ecNumber evidence="4">2.5.1.54</ecNumber>
    </recommendedName>
</protein>
<dbReference type="OrthoDB" id="9766852at2"/>
<dbReference type="EC" id="2.5.1.54" evidence="4"/>
<keyword evidence="6" id="KW-1185">Reference proteome</keyword>
<dbReference type="HOGENOM" id="CLU_026885_0_1_6"/>
<accession>A0A098G6J4</accession>
<evidence type="ECO:0000256" key="4">
    <source>
        <dbReference type="RuleBase" id="RU363071"/>
    </source>
</evidence>
<evidence type="ECO:0000256" key="3">
    <source>
        <dbReference type="PIRSR" id="PIRSR602480-1"/>
    </source>
</evidence>
<feature type="binding site" evidence="3">
    <location>
        <position position="68"/>
    </location>
    <ligand>
        <name>Mn(2+)</name>
        <dbReference type="ChEBI" id="CHEBI:29035"/>
    </ligand>
</feature>
<feature type="binding site" evidence="3">
    <location>
        <position position="107"/>
    </location>
    <ligand>
        <name>phosphoenolpyruvate</name>
        <dbReference type="ChEBI" id="CHEBI:58702"/>
    </ligand>
</feature>
<dbReference type="EMBL" id="LN614827">
    <property type="protein sequence ID" value="CEG57606.1"/>
    <property type="molecule type" value="Genomic_DNA"/>
</dbReference>
<name>A0A098G6J4_9GAMM</name>
<dbReference type="PANTHER" id="PTHR21337">
    <property type="entry name" value="PHOSPHO-2-DEHYDRO-3-DEOXYHEPTONATE ALDOLASE 1, 2"/>
    <property type="match status" value="1"/>
</dbReference>
<dbReference type="AlphaFoldDB" id="A0A098G6J4"/>
<comment type="cofactor">
    <cofactor evidence="3">
        <name>Mn(2+)</name>
        <dbReference type="ChEBI" id="CHEBI:29035"/>
    </cofactor>
    <cofactor evidence="3">
        <name>Co(2+)</name>
        <dbReference type="ChEBI" id="CHEBI:48828"/>
    </cofactor>
    <cofactor evidence="3">
        <name>Cd(2+)</name>
        <dbReference type="ChEBI" id="CHEBI:48775"/>
    </cofactor>
    <text evidence="3">Binds 1 divalent cation per subunit. The enzyme is active with manganese, cobalt or cadmium ions.</text>
</comment>
<dbReference type="Pfam" id="PF01474">
    <property type="entry name" value="DAHP_synth_2"/>
    <property type="match status" value="1"/>
</dbReference>
<evidence type="ECO:0000256" key="1">
    <source>
        <dbReference type="ARBA" id="ARBA00008911"/>
    </source>
</evidence>
<feature type="binding site" evidence="3">
    <location>
        <position position="422"/>
    </location>
    <ligand>
        <name>Mn(2+)</name>
        <dbReference type="ChEBI" id="CHEBI:29035"/>
    </ligand>
</feature>
<dbReference type="GO" id="GO:0003849">
    <property type="term" value="F:3-deoxy-7-phosphoheptulonate synthase activity"/>
    <property type="evidence" value="ECO:0007669"/>
    <property type="project" value="UniProtKB-EC"/>
</dbReference>
<dbReference type="GO" id="GO:0009073">
    <property type="term" value="P:aromatic amino acid family biosynthetic process"/>
    <property type="evidence" value="ECO:0007669"/>
    <property type="project" value="InterPro"/>
</dbReference>
<keyword evidence="3" id="KW-0464">Manganese</keyword>
<organism evidence="5 6">
    <name type="scientific">Legionella fallonii LLAP-10</name>
    <dbReference type="NCBI Taxonomy" id="1212491"/>
    <lineage>
        <taxon>Bacteria</taxon>
        <taxon>Pseudomonadati</taxon>
        <taxon>Pseudomonadota</taxon>
        <taxon>Gammaproteobacteria</taxon>
        <taxon>Legionellales</taxon>
        <taxon>Legionellaceae</taxon>
        <taxon>Legionella</taxon>
    </lineage>
</organism>
<dbReference type="NCBIfam" id="TIGR01358">
    <property type="entry name" value="DAHP_synth_II"/>
    <property type="match status" value="1"/>
</dbReference>
<feature type="binding site" evidence="3">
    <location>
        <position position="318"/>
    </location>
    <ligand>
        <name>phosphoenolpyruvate</name>
        <dbReference type="ChEBI" id="CHEBI:58702"/>
    </ligand>
</feature>
<keyword evidence="2 4" id="KW-0808">Transferase</keyword>
<comment type="similarity">
    <text evidence="1 4">Belongs to the class-II DAHP synthase family.</text>
</comment>
<gene>
    <name evidence="5" type="primary">DHS</name>
    <name evidence="5" type="ORF">LFA_2229</name>
</gene>
<reference evidence="6" key="1">
    <citation type="submission" date="2014-09" db="EMBL/GenBank/DDBJ databases">
        <authorList>
            <person name="Gomez-Valero L."/>
        </authorList>
    </citation>
    <scope>NUCLEOTIDE SEQUENCE [LARGE SCALE GENOMIC DNA]</scope>
    <source>
        <strain evidence="6">ATCC700992</strain>
    </source>
</reference>
<feature type="binding site" evidence="3">
    <location>
        <position position="287"/>
    </location>
    <ligand>
        <name>phosphoenolpyruvate</name>
        <dbReference type="ChEBI" id="CHEBI:58702"/>
    </ligand>
</feature>
<dbReference type="KEGG" id="lfa:LFA_2229"/>
<keyword evidence="3" id="KW-0170">Cobalt</keyword>
<evidence type="ECO:0000313" key="6">
    <source>
        <dbReference type="Proteomes" id="UP000032430"/>
    </source>
</evidence>
<dbReference type="Proteomes" id="UP000032430">
    <property type="component" value="Chromosome I"/>
</dbReference>
<dbReference type="STRING" id="1212491.LFA_2229"/>
<proteinExistence type="inferred from homology"/>
<evidence type="ECO:0000313" key="5">
    <source>
        <dbReference type="EMBL" id="CEG57606.1"/>
    </source>
</evidence>
<feature type="binding site" evidence="3">
    <location>
        <position position="350"/>
    </location>
    <ligand>
        <name>Mn(2+)</name>
        <dbReference type="ChEBI" id="CHEBI:29035"/>
    </ligand>
</feature>
<dbReference type="InterPro" id="IPR013785">
    <property type="entry name" value="Aldolase_TIM"/>
</dbReference>
<feature type="binding site" evidence="3">
    <location>
        <position position="392"/>
    </location>
    <ligand>
        <name>Mn(2+)</name>
        <dbReference type="ChEBI" id="CHEBI:29035"/>
    </ligand>
</feature>
<keyword evidence="3" id="KW-0104">Cadmium</keyword>